<dbReference type="Proteomes" id="UP000295680">
    <property type="component" value="Unassembled WGS sequence"/>
</dbReference>
<comment type="caution">
    <text evidence="7">The sequence shown here is derived from an EMBL/GenBank/DDBJ whole genome shotgun (WGS) entry which is preliminary data.</text>
</comment>
<dbReference type="SUPFAM" id="SSF63829">
    <property type="entry name" value="Calcium-dependent phosphotriesterase"/>
    <property type="match status" value="1"/>
</dbReference>
<evidence type="ECO:0000256" key="3">
    <source>
        <dbReference type="SAM" id="SignalP"/>
    </source>
</evidence>
<dbReference type="Gene3D" id="2.180.10.10">
    <property type="entry name" value="RHS repeat-associated core"/>
    <property type="match status" value="4"/>
</dbReference>
<organism evidence="7 8">
    <name type="scientific">Actinocrispum wychmicini</name>
    <dbReference type="NCBI Taxonomy" id="1213861"/>
    <lineage>
        <taxon>Bacteria</taxon>
        <taxon>Bacillati</taxon>
        <taxon>Actinomycetota</taxon>
        <taxon>Actinomycetes</taxon>
        <taxon>Pseudonocardiales</taxon>
        <taxon>Pseudonocardiaceae</taxon>
        <taxon>Actinocrispum</taxon>
    </lineage>
</organism>
<evidence type="ECO:0000259" key="5">
    <source>
        <dbReference type="Pfam" id="PF21527"/>
    </source>
</evidence>
<feature type="chain" id="PRO_5020849168" evidence="3">
    <location>
        <begin position="27"/>
        <end position="1336"/>
    </location>
</feature>
<keyword evidence="3" id="KW-0732">Signal</keyword>
<feature type="domain" description="Putative adhesin Stv" evidence="5">
    <location>
        <begin position="1202"/>
        <end position="1304"/>
    </location>
</feature>
<evidence type="ECO:0000259" key="4">
    <source>
        <dbReference type="Pfam" id="PF20148"/>
    </source>
</evidence>
<sequence length="1336" mass="143749">MIARRMLAVIGAAFALWLFLPQLAQADVPCSSVQYQIGPVPPAGEDPCEKSANIGTFATDAAALAATAAAAAAGAMRGGAPSPGERGADSPAARAGLPGRAQSTGAPVPPRAGIPGQQAPGCPSVPRAGVAPVSDYSTVHVPGTRPLPRAGEDLNVANNIPIVAGPTSRAGLAPSGRIVDGNALSYVAGDPVDVVSGEMITDATDVVLPGLLPLVLRRAYASGYPAGRLFGPGWSSTLDQRVELNAQGIHYIGDDAQLVTYPHPAAPGEPVLPSRGAAWPLTWQADGAIRIEDRQRGVTRYFTAAYGGNCYPLSAVTDRNGHQITFHHNGDQPIGVEHSGGYRVAVDVEDGPSGRRVTALRLVEKGAGVVLRRFSYDARGRLAEVSDASGRPFRYEHDEAGRITGWTDRNEFRYVYTYDDTGRVVRCDGPGGVLSSSVEYHPLLRATVVVDSLGQRTEYHYDRHGRVTRVVDPLGGCVLTEVDRHGRPLAYADQLAQTTSLVLDDNGDPVRITRPDGTVVSVAYNELRQAVEIAGPGGAVWLHTYDERGNLLARTDPLGAVTRYSYDQRGNRTAVTDPLGNTQYAQANAAGLITAVADAQGNTTRLTRDAFGRVTEIVDPAGQTTRFGYTPDGRPASRTGPSGTVERWHYDGEGNEIAYESPEGAVTRTTYGPFGKPRSVTQPDGAQYEFTHDTELRLASVTGPTGLAWTYERDGAGRVTGETDFNGRRIGYRLDPAGHLIERVNGAGQRTWYRRDALGRVVETRDDSGAMAAFGYGPHGGLVWARNSDAVVEYTRDALGRVLTETVNGAGIARQYDLAGRCLRRMTATGVVSEWAYDAGGHPVGLTTAGGWLAFERDPFGRETTRRLGREVMLTQTYSAGARLSAQSVWTVGPAGAVPLRQRAYAYTTVGGLAMVRDTQAGTRHFEVDSLGRITGVHGDGEPERYGYDTLGNVVHGEWPDADDGGEREHSGTLITRAGQTCYEHDAQGRVVRQVRGASSWRYTWDADDRLTRATTPDGSVWRYRYDPFGRRIAKQRLDARGAVAEQITFTWDGARLAEQVHSRPGAWPEATTWDYQPGSHRPLAQLRRVAGTHQRFHAIVTDLVGTPTELVDAGGNLTTLTSSGLWGAGGTTDCPLRFPGQYHDPETGLHYNHHRYYDPTAGSYLSPDPLGLLPGPNHHRYVPNPMAQIDPLGLAKQLRTRFAGHGGYDPADGFVQTPNWLTFHTPHGGAVYSDLADTIAAGNPPSGPYHQTHPPGSWVPNYTLFPEDPGTHLVQGATYVDQPTRLSELFESYRGPADWAACRTAADPDDFSQLVTDLDGWWVEGWGAQTWIPGP</sequence>
<feature type="domain" description="Teneurin-like YD-shell" evidence="6">
    <location>
        <begin position="923"/>
        <end position="1169"/>
    </location>
</feature>
<dbReference type="InterPro" id="IPR050708">
    <property type="entry name" value="T6SS_VgrG/RHS"/>
</dbReference>
<dbReference type="InterPro" id="IPR056823">
    <property type="entry name" value="TEN-like_YD-shell"/>
</dbReference>
<dbReference type="PANTHER" id="PTHR32305:SF15">
    <property type="entry name" value="PROTEIN RHSA-RELATED"/>
    <property type="match status" value="1"/>
</dbReference>
<dbReference type="Pfam" id="PF25023">
    <property type="entry name" value="TEN_YD-shell"/>
    <property type="match status" value="1"/>
</dbReference>
<dbReference type="InterPro" id="IPR031325">
    <property type="entry name" value="RHS_repeat"/>
</dbReference>
<feature type="region of interest" description="Disordered" evidence="2">
    <location>
        <begin position="623"/>
        <end position="645"/>
    </location>
</feature>
<name>A0A4R2JSC9_9PSEU</name>
<dbReference type="InterPro" id="IPR022385">
    <property type="entry name" value="Rhs_assc_core"/>
</dbReference>
<evidence type="ECO:0000313" key="8">
    <source>
        <dbReference type="Proteomes" id="UP000295680"/>
    </source>
</evidence>
<feature type="region of interest" description="Disordered" evidence="2">
    <location>
        <begin position="75"/>
        <end position="121"/>
    </location>
</feature>
<reference evidence="7 8" key="1">
    <citation type="submission" date="2019-03" db="EMBL/GenBank/DDBJ databases">
        <title>Genomic Encyclopedia of Type Strains, Phase IV (KMG-IV): sequencing the most valuable type-strain genomes for metagenomic binning, comparative biology and taxonomic classification.</title>
        <authorList>
            <person name="Goeker M."/>
        </authorList>
    </citation>
    <scope>NUCLEOTIDE SEQUENCE [LARGE SCALE GENOMIC DNA]</scope>
    <source>
        <strain evidence="7 8">DSM 45934</strain>
    </source>
</reference>
<feature type="domain" description="DUF6531" evidence="4">
    <location>
        <begin position="189"/>
        <end position="261"/>
    </location>
</feature>
<dbReference type="Pfam" id="PF21527">
    <property type="entry name" value="Stv"/>
    <property type="match status" value="1"/>
</dbReference>
<dbReference type="EMBL" id="SLWS01000002">
    <property type="protein sequence ID" value="TCO61997.1"/>
    <property type="molecule type" value="Genomic_DNA"/>
</dbReference>
<gene>
    <name evidence="7" type="ORF">EV192_102134</name>
</gene>
<dbReference type="Pfam" id="PF05593">
    <property type="entry name" value="RHS_repeat"/>
    <property type="match status" value="5"/>
</dbReference>
<keyword evidence="1" id="KW-0677">Repeat</keyword>
<dbReference type="InterPro" id="IPR045351">
    <property type="entry name" value="DUF6531"/>
</dbReference>
<accession>A0A4R2JSC9</accession>
<evidence type="ECO:0000313" key="7">
    <source>
        <dbReference type="EMBL" id="TCO61997.1"/>
    </source>
</evidence>
<keyword evidence="8" id="KW-1185">Reference proteome</keyword>
<feature type="signal peptide" evidence="3">
    <location>
        <begin position="1"/>
        <end position="26"/>
    </location>
</feature>
<dbReference type="NCBIfam" id="TIGR01643">
    <property type="entry name" value="YD_repeat_2x"/>
    <property type="match status" value="9"/>
</dbReference>
<dbReference type="PANTHER" id="PTHR32305">
    <property type="match status" value="1"/>
</dbReference>
<evidence type="ECO:0000259" key="6">
    <source>
        <dbReference type="Pfam" id="PF25023"/>
    </source>
</evidence>
<dbReference type="RefSeq" id="WP_165960305.1">
    <property type="nucleotide sequence ID" value="NZ_SLWS01000002.1"/>
</dbReference>
<proteinExistence type="predicted"/>
<protein>
    <submittedName>
        <fullName evidence="7">RHS repeat-associated protein</fullName>
    </submittedName>
</protein>
<evidence type="ECO:0000256" key="1">
    <source>
        <dbReference type="ARBA" id="ARBA00022737"/>
    </source>
</evidence>
<evidence type="ECO:0000256" key="2">
    <source>
        <dbReference type="SAM" id="MobiDB-lite"/>
    </source>
</evidence>
<dbReference type="InterPro" id="IPR049002">
    <property type="entry name" value="Stv"/>
</dbReference>
<dbReference type="InterPro" id="IPR006530">
    <property type="entry name" value="YD"/>
</dbReference>
<dbReference type="Pfam" id="PF20148">
    <property type="entry name" value="DUF6531"/>
    <property type="match status" value="1"/>
</dbReference>
<dbReference type="NCBIfam" id="TIGR03696">
    <property type="entry name" value="Rhs_assc_core"/>
    <property type="match status" value="1"/>
</dbReference>